<organism evidence="12 13">
    <name type="scientific">Novilysobacter erysipheiresistens</name>
    <dbReference type="NCBI Taxonomy" id="1749332"/>
    <lineage>
        <taxon>Bacteria</taxon>
        <taxon>Pseudomonadati</taxon>
        <taxon>Pseudomonadota</taxon>
        <taxon>Gammaproteobacteria</taxon>
        <taxon>Lysobacterales</taxon>
        <taxon>Lysobacteraceae</taxon>
        <taxon>Novilysobacter</taxon>
    </lineage>
</organism>
<protein>
    <recommendedName>
        <fullName evidence="2">Type II secretion system protein H</fullName>
    </recommendedName>
    <alternativeName>
        <fullName evidence="10">General secretion pathway protein H</fullName>
    </alternativeName>
</protein>
<dbReference type="InterPro" id="IPR012902">
    <property type="entry name" value="N_methyl_site"/>
</dbReference>
<dbReference type="InterPro" id="IPR045584">
    <property type="entry name" value="Pilin-like"/>
</dbReference>
<dbReference type="RefSeq" id="WP_332614584.1">
    <property type="nucleotide sequence ID" value="NZ_JAXGFP010000001.1"/>
</dbReference>
<dbReference type="Proteomes" id="UP001355056">
    <property type="component" value="Unassembled WGS sequence"/>
</dbReference>
<comment type="subcellular location">
    <subcellularLocation>
        <location evidence="1">Cell inner membrane</location>
        <topology evidence="1">Single-pass membrane protein</topology>
    </subcellularLocation>
</comment>
<evidence type="ECO:0000256" key="3">
    <source>
        <dbReference type="ARBA" id="ARBA00022475"/>
    </source>
</evidence>
<feature type="domain" description="General secretion pathway GspH" evidence="11">
    <location>
        <begin position="43"/>
        <end position="169"/>
    </location>
</feature>
<keyword evidence="5" id="KW-0997">Cell inner membrane</keyword>
<keyword evidence="6" id="KW-0812">Transmembrane</keyword>
<evidence type="ECO:0000256" key="1">
    <source>
        <dbReference type="ARBA" id="ARBA00004377"/>
    </source>
</evidence>
<dbReference type="NCBIfam" id="TIGR02532">
    <property type="entry name" value="IV_pilin_GFxxxE"/>
    <property type="match status" value="1"/>
</dbReference>
<dbReference type="Gene3D" id="3.55.40.10">
    <property type="entry name" value="minor pseudopilin epsh domain"/>
    <property type="match status" value="1"/>
</dbReference>
<reference evidence="12 13" key="1">
    <citation type="journal article" date="2016" name="Int. J. Syst. Evol. Microbiol.">
        <title>Lysobacter erysipheiresistens sp. nov., an antagonist of powdery mildew, isolated from tobacco-cultivated soil.</title>
        <authorList>
            <person name="Xie B."/>
            <person name="Li T."/>
            <person name="Lin X."/>
            <person name="Wang C.J."/>
            <person name="Chen Y.J."/>
            <person name="Liu W.J."/>
            <person name="Zhao Z.W."/>
        </authorList>
    </citation>
    <scope>NUCLEOTIDE SEQUENCE [LARGE SCALE GENOMIC DNA]</scope>
    <source>
        <strain evidence="12 13">RS-LYSO-3</strain>
    </source>
</reference>
<keyword evidence="13" id="KW-1185">Reference proteome</keyword>
<dbReference type="Pfam" id="PF12019">
    <property type="entry name" value="GspH"/>
    <property type="match status" value="1"/>
</dbReference>
<dbReference type="EMBL" id="JAXGFP010000001">
    <property type="protein sequence ID" value="MEG3182469.1"/>
    <property type="molecule type" value="Genomic_DNA"/>
</dbReference>
<proteinExistence type="inferred from homology"/>
<dbReference type="SUPFAM" id="SSF54523">
    <property type="entry name" value="Pili subunits"/>
    <property type="match status" value="1"/>
</dbReference>
<dbReference type="InterPro" id="IPR022346">
    <property type="entry name" value="T2SS_GspH"/>
</dbReference>
<sequence length="187" mass="19563">MAVRWRGFTLVELMITVAVLAIVVTLAAPSFSDLINRNRLTAAANEVVGALQTARMEAVRRNTRVVLCPSTDGTSCSGADWQRLIAFSDADGDVTVDADDDEIIRDMTVSTGGIVVNPSSNTATNQRISFGASGLARVGAGVAREGGLSVCSDRLDAAENTRDVVVAVSRVSVTTRNGSDACSARTD</sequence>
<evidence type="ECO:0000256" key="5">
    <source>
        <dbReference type="ARBA" id="ARBA00022519"/>
    </source>
</evidence>
<evidence type="ECO:0000313" key="13">
    <source>
        <dbReference type="Proteomes" id="UP001355056"/>
    </source>
</evidence>
<dbReference type="PROSITE" id="PS00409">
    <property type="entry name" value="PROKAR_NTER_METHYL"/>
    <property type="match status" value="1"/>
</dbReference>
<evidence type="ECO:0000259" key="11">
    <source>
        <dbReference type="Pfam" id="PF12019"/>
    </source>
</evidence>
<keyword evidence="4" id="KW-0488">Methylation</keyword>
<evidence type="ECO:0000256" key="4">
    <source>
        <dbReference type="ARBA" id="ARBA00022481"/>
    </source>
</evidence>
<evidence type="ECO:0000256" key="6">
    <source>
        <dbReference type="ARBA" id="ARBA00022692"/>
    </source>
</evidence>
<comment type="similarity">
    <text evidence="9">Belongs to the GSP H family.</text>
</comment>
<evidence type="ECO:0000256" key="9">
    <source>
        <dbReference type="ARBA" id="ARBA00025772"/>
    </source>
</evidence>
<evidence type="ECO:0000256" key="8">
    <source>
        <dbReference type="ARBA" id="ARBA00023136"/>
    </source>
</evidence>
<comment type="caution">
    <text evidence="12">The sequence shown here is derived from an EMBL/GenBank/DDBJ whole genome shotgun (WGS) entry which is preliminary data.</text>
</comment>
<dbReference type="Pfam" id="PF07963">
    <property type="entry name" value="N_methyl"/>
    <property type="match status" value="1"/>
</dbReference>
<evidence type="ECO:0000256" key="7">
    <source>
        <dbReference type="ARBA" id="ARBA00022989"/>
    </source>
</evidence>
<name>A0ABU7YTQ6_9GAMM</name>
<evidence type="ECO:0000256" key="2">
    <source>
        <dbReference type="ARBA" id="ARBA00021549"/>
    </source>
</evidence>
<keyword evidence="3" id="KW-1003">Cell membrane</keyword>
<keyword evidence="8" id="KW-0472">Membrane</keyword>
<accession>A0ABU7YTQ6</accession>
<evidence type="ECO:0000256" key="10">
    <source>
        <dbReference type="ARBA" id="ARBA00030775"/>
    </source>
</evidence>
<gene>
    <name evidence="12" type="ORF">SNE34_00365</name>
</gene>
<evidence type="ECO:0000313" key="12">
    <source>
        <dbReference type="EMBL" id="MEG3182469.1"/>
    </source>
</evidence>
<keyword evidence="7" id="KW-1133">Transmembrane helix</keyword>